<dbReference type="EMBL" id="CAJVPM010049595">
    <property type="protein sequence ID" value="CAG8725394.1"/>
    <property type="molecule type" value="Genomic_DNA"/>
</dbReference>
<gene>
    <name evidence="1" type="ORF">SCALOS_LOCUS11406</name>
</gene>
<evidence type="ECO:0000313" key="2">
    <source>
        <dbReference type="Proteomes" id="UP000789860"/>
    </source>
</evidence>
<protein>
    <submittedName>
        <fullName evidence="1">7533_t:CDS:1</fullName>
    </submittedName>
</protein>
<accession>A0ACA9PV20</accession>
<feature type="non-terminal residue" evidence="1">
    <location>
        <position position="1"/>
    </location>
</feature>
<sequence>WKTNKVFNDTYFPIRVRQKTKIILNDREFIITIVVGHSNNPYLPGYTCQSDAFYTKVPVHDP</sequence>
<dbReference type="Proteomes" id="UP000789860">
    <property type="component" value="Unassembled WGS sequence"/>
</dbReference>
<proteinExistence type="predicted"/>
<evidence type="ECO:0000313" key="1">
    <source>
        <dbReference type="EMBL" id="CAG8725394.1"/>
    </source>
</evidence>
<comment type="caution">
    <text evidence="1">The sequence shown here is derived from an EMBL/GenBank/DDBJ whole genome shotgun (WGS) entry which is preliminary data.</text>
</comment>
<keyword evidence="2" id="KW-1185">Reference proteome</keyword>
<organism evidence="1 2">
    <name type="scientific">Scutellospora calospora</name>
    <dbReference type="NCBI Taxonomy" id="85575"/>
    <lineage>
        <taxon>Eukaryota</taxon>
        <taxon>Fungi</taxon>
        <taxon>Fungi incertae sedis</taxon>
        <taxon>Mucoromycota</taxon>
        <taxon>Glomeromycotina</taxon>
        <taxon>Glomeromycetes</taxon>
        <taxon>Diversisporales</taxon>
        <taxon>Gigasporaceae</taxon>
        <taxon>Scutellospora</taxon>
    </lineage>
</organism>
<reference evidence="1" key="1">
    <citation type="submission" date="2021-06" db="EMBL/GenBank/DDBJ databases">
        <authorList>
            <person name="Kallberg Y."/>
            <person name="Tangrot J."/>
            <person name="Rosling A."/>
        </authorList>
    </citation>
    <scope>NUCLEOTIDE SEQUENCE</scope>
    <source>
        <strain evidence="1">AU212A</strain>
    </source>
</reference>
<name>A0ACA9PV20_9GLOM</name>
<feature type="non-terminal residue" evidence="1">
    <location>
        <position position="62"/>
    </location>
</feature>